<dbReference type="Gene3D" id="2.70.70.10">
    <property type="entry name" value="Glucose Permease (Domain IIA)"/>
    <property type="match status" value="1"/>
</dbReference>
<dbReference type="GO" id="GO:0004222">
    <property type="term" value="F:metalloendopeptidase activity"/>
    <property type="evidence" value="ECO:0007669"/>
    <property type="project" value="TreeGrafter"/>
</dbReference>
<dbReference type="CDD" id="cd12797">
    <property type="entry name" value="M23_peptidase"/>
    <property type="match status" value="1"/>
</dbReference>
<proteinExistence type="predicted"/>
<dbReference type="PANTHER" id="PTHR21666:SF270">
    <property type="entry name" value="MUREIN HYDROLASE ACTIVATOR ENVC"/>
    <property type="match status" value="1"/>
</dbReference>
<organism evidence="2 3">
    <name type="scientific">Sphaerisporangium melleum</name>
    <dbReference type="NCBI Taxonomy" id="321316"/>
    <lineage>
        <taxon>Bacteria</taxon>
        <taxon>Bacillati</taxon>
        <taxon>Actinomycetota</taxon>
        <taxon>Actinomycetes</taxon>
        <taxon>Streptosporangiales</taxon>
        <taxon>Streptosporangiaceae</taxon>
        <taxon>Sphaerisporangium</taxon>
    </lineage>
</organism>
<evidence type="ECO:0000313" key="2">
    <source>
        <dbReference type="EMBL" id="GGL20252.1"/>
    </source>
</evidence>
<dbReference type="Proteomes" id="UP000645217">
    <property type="component" value="Unassembled WGS sequence"/>
</dbReference>
<dbReference type="InterPro" id="IPR050570">
    <property type="entry name" value="Cell_wall_metabolism_enzyme"/>
</dbReference>
<accession>A0A917RR55</accession>
<sequence length="277" mass="28499">MADAAAGRSVGPGFQLPFPCGETWVGSSGSFAHTGNEIDFNGSANDGNKDLGRTVVAAAAGTVVTSAYQTSNGFGNLVKIRHSDGSTTLYAHLNARSVGQGASVKQGQKIGTVGHSSAKYNLVAHLHYEQRSSSGKNVKTSFNGATFKYPGQKITSKNCGGGAAPPKSTSANPYTAAKVCGAGFGQVDSAPLGSQGRVYLMYSSATGQNCVATVRNSVSGTVAASAYLEVRGKARQTDSGKFQYYAGPVRAKAVRTCVKWGGSIGSARYDSPFEHCG</sequence>
<evidence type="ECO:0000259" key="1">
    <source>
        <dbReference type="Pfam" id="PF01551"/>
    </source>
</evidence>
<dbReference type="SUPFAM" id="SSF51261">
    <property type="entry name" value="Duplicated hybrid motif"/>
    <property type="match status" value="1"/>
</dbReference>
<dbReference type="AlphaFoldDB" id="A0A917RR55"/>
<dbReference type="Pfam" id="PF01551">
    <property type="entry name" value="Peptidase_M23"/>
    <property type="match status" value="1"/>
</dbReference>
<gene>
    <name evidence="2" type="ORF">GCM10007964_72740</name>
</gene>
<dbReference type="PANTHER" id="PTHR21666">
    <property type="entry name" value="PEPTIDASE-RELATED"/>
    <property type="match status" value="1"/>
</dbReference>
<dbReference type="InterPro" id="IPR016047">
    <property type="entry name" value="M23ase_b-sheet_dom"/>
</dbReference>
<evidence type="ECO:0000313" key="3">
    <source>
        <dbReference type="Proteomes" id="UP000645217"/>
    </source>
</evidence>
<name>A0A917RR55_9ACTN</name>
<reference evidence="2" key="1">
    <citation type="journal article" date="2014" name="Int. J. Syst. Evol. Microbiol.">
        <title>Complete genome sequence of Corynebacterium casei LMG S-19264T (=DSM 44701T), isolated from a smear-ripened cheese.</title>
        <authorList>
            <consortium name="US DOE Joint Genome Institute (JGI-PGF)"/>
            <person name="Walter F."/>
            <person name="Albersmeier A."/>
            <person name="Kalinowski J."/>
            <person name="Ruckert C."/>
        </authorList>
    </citation>
    <scope>NUCLEOTIDE SEQUENCE</scope>
    <source>
        <strain evidence="2">JCM 13064</strain>
    </source>
</reference>
<reference evidence="2" key="2">
    <citation type="submission" date="2020-09" db="EMBL/GenBank/DDBJ databases">
        <authorList>
            <person name="Sun Q."/>
            <person name="Ohkuma M."/>
        </authorList>
    </citation>
    <scope>NUCLEOTIDE SEQUENCE</scope>
    <source>
        <strain evidence="2">JCM 13064</strain>
    </source>
</reference>
<protein>
    <submittedName>
        <fullName evidence="2">Peptidase M23</fullName>
    </submittedName>
</protein>
<dbReference type="EMBL" id="BMNT01000069">
    <property type="protein sequence ID" value="GGL20252.1"/>
    <property type="molecule type" value="Genomic_DNA"/>
</dbReference>
<keyword evidence="3" id="KW-1185">Reference proteome</keyword>
<feature type="domain" description="M23ase beta-sheet core" evidence="1">
    <location>
        <begin position="50"/>
        <end position="132"/>
    </location>
</feature>
<comment type="caution">
    <text evidence="2">The sequence shown here is derived from an EMBL/GenBank/DDBJ whole genome shotgun (WGS) entry which is preliminary data.</text>
</comment>
<dbReference type="InterPro" id="IPR011055">
    <property type="entry name" value="Dup_hybrid_motif"/>
</dbReference>